<accession>A0A167WSZ9</accession>
<dbReference type="InterPro" id="IPR011993">
    <property type="entry name" value="PH-like_dom_sf"/>
</dbReference>
<dbReference type="Gene3D" id="1.20.900.10">
    <property type="entry name" value="Dbl homology (DH) domain"/>
    <property type="match status" value="1"/>
</dbReference>
<keyword evidence="1" id="KW-0597">Phosphoprotein</keyword>
<feature type="region of interest" description="Disordered" evidence="3">
    <location>
        <begin position="1"/>
        <end position="57"/>
    </location>
</feature>
<dbReference type="OrthoDB" id="660555at2759"/>
<dbReference type="SUPFAM" id="SSF48065">
    <property type="entry name" value="DBL homology domain (DH-domain)"/>
    <property type="match status" value="1"/>
</dbReference>
<dbReference type="Pfam" id="PF15405">
    <property type="entry name" value="PH_5"/>
    <property type="match status" value="1"/>
</dbReference>
<dbReference type="InterPro" id="IPR052233">
    <property type="entry name" value="Rho-type_GEFs"/>
</dbReference>
<organism evidence="5 6">
    <name type="scientific">Ascosphaera apis ARSEF 7405</name>
    <dbReference type="NCBI Taxonomy" id="392613"/>
    <lineage>
        <taxon>Eukaryota</taxon>
        <taxon>Fungi</taxon>
        <taxon>Dikarya</taxon>
        <taxon>Ascomycota</taxon>
        <taxon>Pezizomycotina</taxon>
        <taxon>Eurotiomycetes</taxon>
        <taxon>Eurotiomycetidae</taxon>
        <taxon>Onygenales</taxon>
        <taxon>Ascosphaeraceae</taxon>
        <taxon>Ascosphaera</taxon>
    </lineage>
</organism>
<dbReference type="InterPro" id="IPR001180">
    <property type="entry name" value="CNH_dom"/>
</dbReference>
<feature type="compositionally biased region" description="Acidic residues" evidence="3">
    <location>
        <begin position="174"/>
        <end position="185"/>
    </location>
</feature>
<dbReference type="SMART" id="SM00036">
    <property type="entry name" value="CNH"/>
    <property type="match status" value="1"/>
</dbReference>
<dbReference type="InterPro" id="IPR057283">
    <property type="entry name" value="RGF3_WH"/>
</dbReference>
<dbReference type="EMBL" id="AZGZ01000021">
    <property type="protein sequence ID" value="KZZ89232.1"/>
    <property type="molecule type" value="Genomic_DNA"/>
</dbReference>
<dbReference type="PANTHER" id="PTHR46572:SF1">
    <property type="entry name" value="RHO1 GUANINE NUCLEOTIDE EXCHANGE FACTOR TUS1"/>
    <property type="match status" value="1"/>
</dbReference>
<dbReference type="InterPro" id="IPR041675">
    <property type="entry name" value="PH_5"/>
</dbReference>
<evidence type="ECO:0000256" key="1">
    <source>
        <dbReference type="ARBA" id="ARBA00022553"/>
    </source>
</evidence>
<name>A0A167WSZ9_9EURO</name>
<evidence type="ECO:0000313" key="5">
    <source>
        <dbReference type="EMBL" id="KZZ89232.1"/>
    </source>
</evidence>
<dbReference type="Proteomes" id="UP000242877">
    <property type="component" value="Unassembled WGS sequence"/>
</dbReference>
<dbReference type="PANTHER" id="PTHR46572">
    <property type="entry name" value="RHO1 GDP-GTP EXCHANGE PROTEIN 1-RELATED"/>
    <property type="match status" value="1"/>
</dbReference>
<feature type="compositionally biased region" description="Basic and acidic residues" evidence="3">
    <location>
        <begin position="79"/>
        <end position="89"/>
    </location>
</feature>
<evidence type="ECO:0000313" key="6">
    <source>
        <dbReference type="Proteomes" id="UP000242877"/>
    </source>
</evidence>
<comment type="caution">
    <text evidence="5">The sequence shown here is derived from an EMBL/GenBank/DDBJ whole genome shotgun (WGS) entry which is preliminary data.</text>
</comment>
<dbReference type="InterPro" id="IPR035899">
    <property type="entry name" value="DBL_dom_sf"/>
</dbReference>
<feature type="compositionally biased region" description="Polar residues" evidence="3">
    <location>
        <begin position="125"/>
        <end position="141"/>
    </location>
</feature>
<keyword evidence="2" id="KW-0344">Guanine-nucleotide releasing factor</keyword>
<feature type="compositionally biased region" description="Polar residues" evidence="3">
    <location>
        <begin position="237"/>
        <end position="248"/>
    </location>
</feature>
<dbReference type="Gene3D" id="2.30.29.30">
    <property type="entry name" value="Pleckstrin-homology domain (PH domain)/Phosphotyrosine-binding domain (PTB)"/>
    <property type="match status" value="1"/>
</dbReference>
<evidence type="ECO:0000256" key="3">
    <source>
        <dbReference type="SAM" id="MobiDB-lite"/>
    </source>
</evidence>
<dbReference type="PROSITE" id="PS50219">
    <property type="entry name" value="CNH"/>
    <property type="match status" value="1"/>
</dbReference>
<feature type="domain" description="CNH" evidence="4">
    <location>
        <begin position="1045"/>
        <end position="1350"/>
    </location>
</feature>
<feature type="compositionally biased region" description="Low complexity" evidence="3">
    <location>
        <begin position="94"/>
        <end position="107"/>
    </location>
</feature>
<sequence length="1389" mass="157066">MDGRHHPRRNPSFDAGDEQFFNYGSTVDYGGYSHRRGQHSNASAYDRPPRTPEHAEYDYSQYAAARLALSPHFGEGYDSETRYYPDGVHHAQRPSVSQSINSYSSNVPSPPPHREYPPVPPPHRSQPSFRQHQSQFPITDTISERPAEELSSLHHTPSQASGYQPRALPPTPDDPVEEKDNDFDSVLDNISWMPSPPPRSITSGSVEDPELVLYRPSSSHLNDRDASLRSIDPISRHGSSGRASINRNYSSASRVYDNRSSGTMMAAEEPAAPFTISGYAPEDEEETPADYGDTDDSLLDAYDDMSILSPPPLVTRPPQANNPSPTAPSVHLDFGNPQSNQHENMRDAEPAANIGFLDYYDDLENFVRPLPIPPGRSLSATTRPTLPRPEAAIPRRRTNASGIPSRERHSLIETSTSPLLSFDLPAIPFGRQGQLEPSRVSKTQFDQCTEPWALSSVVTWLKSLASKVTEVSRGGLVKILILLYQYKVPTTALLEIEELAEDIVDRMLASGVLEGEEQELRFTSVSLSGVLPQFTGSGCYSLNSHVSSNKAMAHKRCYSSLCGRQKRHALLYTNFDLLWHEHYKIDMAEIPPNEVRFQNTVRDLLRFVYTIWDLVDFLNNVVTLYLRERDPCLTLSMEKEQAGKFVQDVFGHFPDTAKALKEYLLLPLREREAQQGPYVKKISDILLRFIKRSRTAFLNDIAARGRANFLFSRQREIDGRFRKFATNVLRKDKIGWEQMVATTVKFTTGCLATLDALAKTCPDPEEKAQIQVAIQEWNELTKQINAKQAESEHTGHPRALASMLTISNKVPFEKEHLLLQERMRQVLFQNDLNRQSSSTVKFGQMTRIKGILLDNYMLFAKQKFLRGNDENTSSTAFDYIVDRLPIPMRMLALEWPNDDVVFKNTRVSNPATRSQSHHLVTISGMPTAGQTPPISTTVESQDRSYFPFTIKHLGKESHEVFASSKILRQSWCNHIKQALQNHVKAARSTEPFRLRVLADNSFVYSQDQSSSARRLHVEGTALWDALREVEAKYPESRSRGSPVARGNCLCSTVFTDNDGALRIYIGTTSGLYISDYDNPRGWQKISEVNGQVEQVAVIEEFRLVITLGDGHLYAWEMGTTDNPTSSSLQFPEPLSQESPFLFSVGRMDGRLLVAYAKRVQMGSSVIKYTEPVLRQSMPFRRHLLRGRRAVEHFRKYDGDTPYANGNLVDATMFSKSIALVMHNEIKLGCGLGKVKMFSVPYQDDTKTTPETADIMNLIRQSEARAIFRLDGNDFLLVYNKCAVRIDKHAQITRYQPYTFAGIINTARLYRNYLILFYDDFVEIQNAIDGRQRQIISGRNIRLLDDRGMYDNGSDPDDSPNHRLHEATVKICMQHPEEPRNQLIVELVEA</sequence>
<feature type="region of interest" description="Disordered" evidence="3">
    <location>
        <begin position="73"/>
        <end position="248"/>
    </location>
</feature>
<protein>
    <submittedName>
        <fullName evidence="5">Citron-like protein</fullName>
    </submittedName>
</protein>
<evidence type="ECO:0000259" key="4">
    <source>
        <dbReference type="PROSITE" id="PS50219"/>
    </source>
</evidence>
<reference evidence="5 6" key="1">
    <citation type="journal article" date="2016" name="Genome Biol. Evol.">
        <title>Divergent and convergent evolution of fungal pathogenicity.</title>
        <authorList>
            <person name="Shang Y."/>
            <person name="Xiao G."/>
            <person name="Zheng P."/>
            <person name="Cen K."/>
            <person name="Zhan S."/>
            <person name="Wang C."/>
        </authorList>
    </citation>
    <scope>NUCLEOTIDE SEQUENCE [LARGE SCALE GENOMIC DNA]</scope>
    <source>
        <strain evidence="5 6">ARSEF 7405</strain>
    </source>
</reference>
<gene>
    <name evidence="5" type="ORF">AAP_04379</name>
</gene>
<dbReference type="Pfam" id="PF23582">
    <property type="entry name" value="WHD_RGF3"/>
    <property type="match status" value="1"/>
</dbReference>
<feature type="compositionally biased region" description="Basic and acidic residues" evidence="3">
    <location>
        <begin position="47"/>
        <end position="57"/>
    </location>
</feature>
<dbReference type="SUPFAM" id="SSF50729">
    <property type="entry name" value="PH domain-like"/>
    <property type="match status" value="1"/>
</dbReference>
<keyword evidence="6" id="KW-1185">Reference proteome</keyword>
<feature type="compositionally biased region" description="Basic and acidic residues" evidence="3">
    <location>
        <begin position="142"/>
        <end position="152"/>
    </location>
</feature>
<evidence type="ECO:0000256" key="2">
    <source>
        <dbReference type="ARBA" id="ARBA00022658"/>
    </source>
</evidence>
<dbReference type="VEuPathDB" id="FungiDB:AAP_04379"/>
<dbReference type="GO" id="GO:0005085">
    <property type="term" value="F:guanyl-nucleotide exchange factor activity"/>
    <property type="evidence" value="ECO:0007669"/>
    <property type="project" value="UniProtKB-KW"/>
</dbReference>
<dbReference type="Pfam" id="PF00780">
    <property type="entry name" value="CNH"/>
    <property type="match status" value="1"/>
</dbReference>
<feature type="compositionally biased region" description="Polar residues" evidence="3">
    <location>
        <begin position="153"/>
        <end position="162"/>
    </location>
</feature>
<proteinExistence type="predicted"/>